<dbReference type="SUPFAM" id="SSF49265">
    <property type="entry name" value="Fibronectin type III"/>
    <property type="match status" value="1"/>
</dbReference>
<dbReference type="AlphaFoldDB" id="A0A1V9FQV4"/>
<organism evidence="2 3">
    <name type="scientific">Niastella vici</name>
    <dbReference type="NCBI Taxonomy" id="1703345"/>
    <lineage>
        <taxon>Bacteria</taxon>
        <taxon>Pseudomonadati</taxon>
        <taxon>Bacteroidota</taxon>
        <taxon>Chitinophagia</taxon>
        <taxon>Chitinophagales</taxon>
        <taxon>Chitinophagaceae</taxon>
        <taxon>Niastella</taxon>
    </lineage>
</organism>
<accession>A0A1V9FQV4</accession>
<evidence type="ECO:0000313" key="2">
    <source>
        <dbReference type="EMBL" id="OQP60712.1"/>
    </source>
</evidence>
<dbReference type="InterPro" id="IPR025141">
    <property type="entry name" value="DUF4082"/>
</dbReference>
<comment type="caution">
    <text evidence="2">The sequence shown here is derived from an EMBL/GenBank/DDBJ whole genome shotgun (WGS) entry which is preliminary data.</text>
</comment>
<dbReference type="PROSITE" id="PS50853">
    <property type="entry name" value="FN3"/>
    <property type="match status" value="1"/>
</dbReference>
<proteinExistence type="predicted"/>
<dbReference type="Proteomes" id="UP000192796">
    <property type="component" value="Unassembled WGS sequence"/>
</dbReference>
<dbReference type="CDD" id="cd00063">
    <property type="entry name" value="FN3"/>
    <property type="match status" value="1"/>
</dbReference>
<dbReference type="Gene3D" id="2.60.40.10">
    <property type="entry name" value="Immunoglobulins"/>
    <property type="match status" value="1"/>
</dbReference>
<name>A0A1V9FQV4_9BACT</name>
<keyword evidence="3" id="KW-1185">Reference proteome</keyword>
<protein>
    <recommendedName>
        <fullName evidence="1">Fibronectin type-III domain-containing protein</fullName>
    </recommendedName>
</protein>
<reference evidence="2 3" key="1">
    <citation type="submission" date="2016-03" db="EMBL/GenBank/DDBJ databases">
        <title>Niastella vici sp. nov., isolated from farmland soil.</title>
        <authorList>
            <person name="Chen L."/>
            <person name="Wang D."/>
            <person name="Yang S."/>
            <person name="Wang G."/>
        </authorList>
    </citation>
    <scope>NUCLEOTIDE SEQUENCE [LARGE SCALE GENOMIC DNA]</scope>
    <source>
        <strain evidence="2 3">DJ57</strain>
    </source>
</reference>
<dbReference type="PROSITE" id="PS51257">
    <property type="entry name" value="PROKAR_LIPOPROTEIN"/>
    <property type="match status" value="1"/>
</dbReference>
<dbReference type="RefSeq" id="WP_081152567.1">
    <property type="nucleotide sequence ID" value="NZ_LVYD01000059.1"/>
</dbReference>
<dbReference type="Pfam" id="PF00041">
    <property type="entry name" value="fn3"/>
    <property type="match status" value="1"/>
</dbReference>
<dbReference type="InterPro" id="IPR003961">
    <property type="entry name" value="FN3_dom"/>
</dbReference>
<dbReference type="EMBL" id="LVYD01000059">
    <property type="protein sequence ID" value="OQP60712.1"/>
    <property type="molecule type" value="Genomic_DNA"/>
</dbReference>
<evidence type="ECO:0000313" key="3">
    <source>
        <dbReference type="Proteomes" id="UP000192796"/>
    </source>
</evidence>
<evidence type="ECO:0000259" key="1">
    <source>
        <dbReference type="PROSITE" id="PS50853"/>
    </source>
</evidence>
<feature type="domain" description="Fibronectin type-III" evidence="1">
    <location>
        <begin position="204"/>
        <end position="289"/>
    </location>
</feature>
<dbReference type="OrthoDB" id="5485925at2"/>
<dbReference type="InterPro" id="IPR013783">
    <property type="entry name" value="Ig-like_fold"/>
</dbReference>
<gene>
    <name evidence="2" type="ORF">A3860_32455</name>
</gene>
<sequence>MKKTSSVLGNTLIPVLSITLLLAGCKRDLDSPANEKAQLAAAGPYTVFTTQRPASTDSDTPVELGMKFKSTAPGTITKFKYFKPAGETGTHIGRLWSASGVLLKSATFTNEKDTGWQTVVLDTPFHIGADTTYVISVNAVTKYAATGGEMGAAITNGPLSSIAGNNGVYVYKAGSFPTSSYNNSNYYRDIEFVPRQADSIAPTTPGNLTASNITGSDVTLSWSASTDDVGVTGYEIYSNGTLLYTVTTTSFSVSGLNQGTAYSFYVKAKDGYGNRSAASNVVNITTQNTGGITHGSQLTTAMVGPAGISITSLTTVPGGTFTGKALSGWGSLARTVGAGGETIDGFTFPAGTVVLQGANVTSEITVSSGWLVLRGSKGSLLANHPTGDGGGVAALYCELTAFNTGGRKWNMQPAAAIVNRCYFPHSGLENVYSDHVTVTECWITPDPAAAGSGDHIDGIQTWGGQYYLNFSRNHMEFNGPYGPDAGLSGLIGMYSDGDQNGYDGYDHVTINNNYFILHGYGVALHAPLAVPVTNTTVTGNRWKWSTDAEDKDYTNAVYHNPSWSIPDYNAQSGNNNIWKDNRWADGPYMNQFLLPNNATSSTDL</sequence>
<dbReference type="SMART" id="SM00060">
    <property type="entry name" value="FN3"/>
    <property type="match status" value="1"/>
</dbReference>
<dbReference type="STRING" id="1703345.A3860_32455"/>
<dbReference type="Pfam" id="PF13313">
    <property type="entry name" value="DUF4082"/>
    <property type="match status" value="1"/>
</dbReference>
<dbReference type="InterPro" id="IPR036116">
    <property type="entry name" value="FN3_sf"/>
</dbReference>